<feature type="domain" description="G-protein coupled receptors family 3 profile" evidence="12">
    <location>
        <begin position="564"/>
        <end position="819"/>
    </location>
</feature>
<gene>
    <name evidence="13" type="ORF">SEMRO_935_G221980.1</name>
</gene>
<name>A0A9N8EDK9_9STRA</name>
<feature type="transmembrane region" description="Helical" evidence="10">
    <location>
        <begin position="730"/>
        <end position="751"/>
    </location>
</feature>
<reference evidence="13" key="1">
    <citation type="submission" date="2020-06" db="EMBL/GenBank/DDBJ databases">
        <authorList>
            <consortium name="Plant Systems Biology data submission"/>
        </authorList>
    </citation>
    <scope>NUCLEOTIDE SEQUENCE</scope>
    <source>
        <strain evidence="13">D6</strain>
    </source>
</reference>
<dbReference type="PANTHER" id="PTHR10519">
    <property type="entry name" value="GABA-B RECEPTOR"/>
    <property type="match status" value="1"/>
</dbReference>
<feature type="transmembrane region" description="Helical" evidence="10">
    <location>
        <begin position="674"/>
        <end position="695"/>
    </location>
</feature>
<keyword evidence="6 13" id="KW-0675">Receptor</keyword>
<comment type="caution">
    <text evidence="13">The sequence shown here is derived from an EMBL/GenBank/DDBJ whole genome shotgun (WGS) entry which is preliminary data.</text>
</comment>
<feature type="region of interest" description="Disordered" evidence="9">
    <location>
        <begin position="966"/>
        <end position="1110"/>
    </location>
</feature>
<dbReference type="OrthoDB" id="46290at2759"/>
<evidence type="ECO:0000313" key="13">
    <source>
        <dbReference type="EMBL" id="CAB9518445.1"/>
    </source>
</evidence>
<keyword evidence="7" id="KW-0325">Glycoprotein</keyword>
<feature type="transmembrane region" description="Helical" evidence="10">
    <location>
        <begin position="763"/>
        <end position="786"/>
    </location>
</feature>
<feature type="transmembrane region" description="Helical" evidence="10">
    <location>
        <begin position="564"/>
        <end position="588"/>
    </location>
</feature>
<evidence type="ECO:0000256" key="6">
    <source>
        <dbReference type="ARBA" id="ARBA00023170"/>
    </source>
</evidence>
<feature type="compositionally biased region" description="Basic and acidic residues" evidence="9">
    <location>
        <begin position="1098"/>
        <end position="1110"/>
    </location>
</feature>
<keyword evidence="4" id="KW-0297">G-protein coupled receptor</keyword>
<sequence length="1110" mass="123076">MWRMNLLPTSVLAFVTAASLLLLRPTEAAIACNASYNPCELLLYSGSQCRNGFCTNPFESGCLTTLLREEFKANNNTDALLPSLARRLSRDKRVCNSDDPPDARGIVCVDHTQEHFGLWNDYMEVRILSQNWESAFFASWILQILLSEVLRVPTTLETGVANKGVNFYSATNDFDYGKSNLWSAIETANANGDCTKLHNDNDNDTADDYVPCGHVIPEFWGGNNLKDLWSNHREGIVDAPEGLGAIGTQGLFVTKFTAETDPTVLNLLGIAGEENRRKLAETFLRPTTWGEYCNLVSNTTCATPDGVAQRAPTEEEVDRMHVPGLYTGYFRATEENDCDTYPDTCTGHVADFPCGWSSYVGPQTHHHNIALQSSGKEPGARGYSYSQLVEMYAAANATKSNLMTMWWTPEAMYSTYLGTSAEMQKVILPSPTQECVDHRIRSSQRCEFETSQEQYGDKRGACDEAPQLLQKIVGSGLYQRTYESGIDPAKQSPAYEAVKAFQLSELQIGTILQQWINRNQDRYGFDPRHATCMWLRENLEYLEDFIPRQFPRVGHEQNILEAPLFYAAIALGTLATLMTIVVTVLTYRRRNGYVMRFSQVEFLFLLLLGLLFVSVGSILLAIPPSNGSCVAISWLVGLGYTLELVPLIVKVAAINRLMSAAKKFKRVVLTQQQLFGTVAMFTSIMVVFLVLWSAIDTPERQGEYTLTDETTEDGEHIVIVGYYCKSNSDAWRYLAVLWHCILLICATVLAFQTRNLQAGFSESTVLAMMIYSHFVFVMLRVISFLLEGTISESYMAGLRSLIYSSDAIVTMCVYFVPKLLKDDDKFYALTHTPRGGVAFGRSVVSVGNSVLVQQNNGSGGSSSALIVPPPKQLSKPEKVGETDELEDSVIDPEAIIEPLTASTVYSATGHTSATGHSVGFHNSGHNSGSSMKSAMSKPKAKEKKDKKDVLGDNKVSWGGINISEWVRSTAKDSEESTGTEDDYHNNDQEKAPFEKPVDVLKENRDSWGGQHVTLLIHSEEDHSNHDDGEESAMKPCMESTEDDGISSVASSKPQSRKSLLPPSKLPSAGTSRFSYCSSRINRTRSIHTAASPEMEMTETFHDEDDKTHKS</sequence>
<evidence type="ECO:0000256" key="10">
    <source>
        <dbReference type="SAM" id="Phobius"/>
    </source>
</evidence>
<accession>A0A9N8EDK9</accession>
<dbReference type="PANTHER" id="PTHR10519:SF20">
    <property type="entry name" value="G-PROTEIN COUPLED RECEPTOR 156-RELATED"/>
    <property type="match status" value="1"/>
</dbReference>
<protein>
    <submittedName>
        <fullName evidence="13">Gamma-aminobutyric acid (GABA) B receptor</fullName>
    </submittedName>
</protein>
<evidence type="ECO:0000256" key="7">
    <source>
        <dbReference type="ARBA" id="ARBA00023180"/>
    </source>
</evidence>
<feature type="transmembrane region" description="Helical" evidence="10">
    <location>
        <begin position="600"/>
        <end position="622"/>
    </location>
</feature>
<keyword evidence="14" id="KW-1185">Reference proteome</keyword>
<dbReference type="GO" id="GO:0004965">
    <property type="term" value="F:G protein-coupled GABA receptor activity"/>
    <property type="evidence" value="ECO:0007669"/>
    <property type="project" value="InterPro"/>
</dbReference>
<feature type="compositionally biased region" description="Basic and acidic residues" evidence="9">
    <location>
        <begin position="981"/>
        <end position="1005"/>
    </location>
</feature>
<dbReference type="InterPro" id="IPR017978">
    <property type="entry name" value="GPCR_3_C"/>
</dbReference>
<evidence type="ECO:0000256" key="9">
    <source>
        <dbReference type="SAM" id="MobiDB-lite"/>
    </source>
</evidence>
<feature type="compositionally biased region" description="Polar residues" evidence="9">
    <location>
        <begin position="1068"/>
        <end position="1080"/>
    </location>
</feature>
<evidence type="ECO:0000256" key="1">
    <source>
        <dbReference type="ARBA" id="ARBA00004141"/>
    </source>
</evidence>
<feature type="signal peptide" evidence="11">
    <location>
        <begin position="1"/>
        <end position="28"/>
    </location>
</feature>
<keyword evidence="8" id="KW-0807">Transducer</keyword>
<keyword evidence="3 10" id="KW-1133">Transmembrane helix</keyword>
<keyword evidence="2 10" id="KW-0812">Transmembrane</keyword>
<keyword evidence="11" id="KW-0732">Signal</keyword>
<feature type="compositionally biased region" description="Low complexity" evidence="9">
    <location>
        <begin position="915"/>
        <end position="937"/>
    </location>
</feature>
<evidence type="ECO:0000256" key="11">
    <source>
        <dbReference type="SAM" id="SignalP"/>
    </source>
</evidence>
<evidence type="ECO:0000256" key="8">
    <source>
        <dbReference type="ARBA" id="ARBA00023224"/>
    </source>
</evidence>
<feature type="region of interest" description="Disordered" evidence="9">
    <location>
        <begin position="915"/>
        <end position="953"/>
    </location>
</feature>
<feature type="compositionally biased region" description="Polar residues" evidence="9">
    <location>
        <begin position="1047"/>
        <end position="1057"/>
    </location>
</feature>
<feature type="chain" id="PRO_5040516192" evidence="11">
    <location>
        <begin position="29"/>
        <end position="1110"/>
    </location>
</feature>
<evidence type="ECO:0000256" key="4">
    <source>
        <dbReference type="ARBA" id="ARBA00023040"/>
    </source>
</evidence>
<proteinExistence type="predicted"/>
<feature type="region of interest" description="Disordered" evidence="9">
    <location>
        <begin position="857"/>
        <end position="887"/>
    </location>
</feature>
<evidence type="ECO:0000313" key="14">
    <source>
        <dbReference type="Proteomes" id="UP001153069"/>
    </source>
</evidence>
<evidence type="ECO:0000259" key="12">
    <source>
        <dbReference type="PROSITE" id="PS50259"/>
    </source>
</evidence>
<feature type="transmembrane region" description="Helical" evidence="10">
    <location>
        <begin position="634"/>
        <end position="653"/>
    </location>
</feature>
<dbReference type="EMBL" id="CAICTM010000933">
    <property type="protein sequence ID" value="CAB9518445.1"/>
    <property type="molecule type" value="Genomic_DNA"/>
</dbReference>
<feature type="compositionally biased region" description="Basic and acidic residues" evidence="9">
    <location>
        <begin position="1017"/>
        <end position="1026"/>
    </location>
</feature>
<dbReference type="AlphaFoldDB" id="A0A9N8EDK9"/>
<dbReference type="PROSITE" id="PS50259">
    <property type="entry name" value="G_PROTEIN_RECEP_F3_4"/>
    <property type="match status" value="1"/>
</dbReference>
<dbReference type="InterPro" id="IPR002455">
    <property type="entry name" value="GPCR3_GABA-B"/>
</dbReference>
<dbReference type="GO" id="GO:0007214">
    <property type="term" value="P:gamma-aminobutyric acid signaling pathway"/>
    <property type="evidence" value="ECO:0007669"/>
    <property type="project" value="TreeGrafter"/>
</dbReference>
<evidence type="ECO:0000256" key="3">
    <source>
        <dbReference type="ARBA" id="ARBA00022989"/>
    </source>
</evidence>
<feature type="compositionally biased region" description="Basic and acidic residues" evidence="9">
    <location>
        <begin position="942"/>
        <end position="951"/>
    </location>
</feature>
<dbReference type="GO" id="GO:0038039">
    <property type="term" value="C:G protein-coupled receptor heterodimeric complex"/>
    <property type="evidence" value="ECO:0007669"/>
    <property type="project" value="TreeGrafter"/>
</dbReference>
<evidence type="ECO:0000256" key="5">
    <source>
        <dbReference type="ARBA" id="ARBA00023136"/>
    </source>
</evidence>
<evidence type="ECO:0000256" key="2">
    <source>
        <dbReference type="ARBA" id="ARBA00022692"/>
    </source>
</evidence>
<keyword evidence="5 10" id="KW-0472">Membrane</keyword>
<comment type="subcellular location">
    <subcellularLocation>
        <location evidence="1">Membrane</location>
        <topology evidence="1">Multi-pass membrane protein</topology>
    </subcellularLocation>
</comment>
<dbReference type="Proteomes" id="UP001153069">
    <property type="component" value="Unassembled WGS sequence"/>
</dbReference>
<organism evidence="13 14">
    <name type="scientific">Seminavis robusta</name>
    <dbReference type="NCBI Taxonomy" id="568900"/>
    <lineage>
        <taxon>Eukaryota</taxon>
        <taxon>Sar</taxon>
        <taxon>Stramenopiles</taxon>
        <taxon>Ochrophyta</taxon>
        <taxon>Bacillariophyta</taxon>
        <taxon>Bacillariophyceae</taxon>
        <taxon>Bacillariophycidae</taxon>
        <taxon>Naviculales</taxon>
        <taxon>Naviculaceae</taxon>
        <taxon>Seminavis</taxon>
    </lineage>
</organism>
<dbReference type="Pfam" id="PF00003">
    <property type="entry name" value="7tm_3"/>
    <property type="match status" value="1"/>
</dbReference>